<dbReference type="EMBL" id="JTDF01003013">
    <property type="protein sequence ID" value="KAF8568213.1"/>
    <property type="molecule type" value="Genomic_DNA"/>
</dbReference>
<feature type="region of interest" description="Disordered" evidence="1">
    <location>
        <begin position="970"/>
        <end position="990"/>
    </location>
</feature>
<dbReference type="InterPro" id="IPR011990">
    <property type="entry name" value="TPR-like_helical_dom_sf"/>
</dbReference>
<evidence type="ECO:0000259" key="3">
    <source>
        <dbReference type="Pfam" id="PF11817"/>
    </source>
</evidence>
<keyword evidence="5" id="KW-1185">Reference proteome</keyword>
<proteinExistence type="predicted"/>
<organism evidence="4 5">
    <name type="scientific">Paragonimus westermani</name>
    <dbReference type="NCBI Taxonomy" id="34504"/>
    <lineage>
        <taxon>Eukaryota</taxon>
        <taxon>Metazoa</taxon>
        <taxon>Spiralia</taxon>
        <taxon>Lophotrochozoa</taxon>
        <taxon>Platyhelminthes</taxon>
        <taxon>Trematoda</taxon>
        <taxon>Digenea</taxon>
        <taxon>Plagiorchiida</taxon>
        <taxon>Troglotremata</taxon>
        <taxon>Troglotrematidae</taxon>
        <taxon>Paragonimus</taxon>
    </lineage>
</organism>
<dbReference type="PANTHER" id="PTHR14374">
    <property type="entry name" value="FOIE GRAS"/>
    <property type="match status" value="1"/>
</dbReference>
<feature type="non-terminal residue" evidence="4">
    <location>
        <position position="1"/>
    </location>
</feature>
<gene>
    <name evidence="4" type="ORF">P879_04094</name>
</gene>
<feature type="domain" description="Gryzun putative trafficking through Golgi" evidence="2">
    <location>
        <begin position="1205"/>
        <end position="1319"/>
    </location>
</feature>
<evidence type="ECO:0000313" key="4">
    <source>
        <dbReference type="EMBL" id="KAF8568213.1"/>
    </source>
</evidence>
<accession>A0A8T0DK43</accession>
<evidence type="ECO:0008006" key="6">
    <source>
        <dbReference type="Google" id="ProtNLM"/>
    </source>
</evidence>
<dbReference type="PANTHER" id="PTHR14374:SF0">
    <property type="entry name" value="TRAFFICKING PROTEIN PARTICLE COMPLEX SUBUNIT 11"/>
    <property type="match status" value="1"/>
</dbReference>
<feature type="compositionally biased region" description="Polar residues" evidence="1">
    <location>
        <begin position="385"/>
        <end position="397"/>
    </location>
</feature>
<evidence type="ECO:0000256" key="1">
    <source>
        <dbReference type="SAM" id="MobiDB-lite"/>
    </source>
</evidence>
<feature type="domain" description="Trafficking protein particle complex subunit 11" evidence="3">
    <location>
        <begin position="476"/>
        <end position="607"/>
    </location>
</feature>
<name>A0A8T0DK43_9TREM</name>
<comment type="caution">
    <text evidence="4">The sequence shown here is derived from an EMBL/GenBank/DDBJ whole genome shotgun (WGS) entry which is preliminary data.</text>
</comment>
<feature type="region of interest" description="Disordered" evidence="1">
    <location>
        <begin position="385"/>
        <end position="409"/>
    </location>
</feature>
<sequence>HIENLPPELYCKPEPLAVLSGLDIENNTVHLSIWRAFTMNTGRDRDPFKFRCLPVDHQFPKPKFKPVGAHEWLLPKGILKTGWMRKHLEEIPAVVAVFYDLDWSDNQWEEKSTECAQRVETVRSKLVGRDCKLVVVLIQKRAPLPSGEDPIAMERAQALCTKCDLPGKNLFALSHTNHLCGCVTSLESEFRDMALSYYHQRAKKVKAHKDSLNKTSHQLLFVRHEFKIAFFGELKQDQALALKHYQQAYTHLLEQRIVDIHLLEMKTVAGFINYKICRLAFQTNASDAISQFRRHIEFFSNLVGMPQLAFEHEAWMSKQFEILGDLFQEAIQSSLTALMTQHPGLYYQEAARHAIARRQICQALCSHSNVVSTDPVPIQEESVSGTDLLDPQTSPIYSHSPPDQGLLSSASVGTVKTKRKNFSAIESVRPNSPLRFARRSAGSSPASPVGRSPPLIPLNVDMYNAVSATEKVDGLEFYGQRPWRQGVQSSEPPSTTKEREGIRALQRAELAVDHSERIIPLLEQTHLHYKRYKAERMKLYPVVLMGAEYYRKGMYAKALSCYSSVLDKYRREGWWTIYTSVLRHILKCAYLMGQIDTFLSAGLELMGPSSSLSGSDKRAVQQVLFQLFQGIVPDVVSVAPELGQASEETVKLWQQNLDALDCDTSAVTAAESLNENIAACIKDEGQTQNKNSPSKRQFSLNVSRLHVCIECKVAFAEAQFTVDRPVQLVVFLRINTSGNRFVNFGFVESTAPLALDVHRVNVNFLHQSWSVPFRLESSDSIKAVLLCLDPHSLGQLIKVDTVQVDVSTTSGLPPTVGRKSVVVTLVWSWSTPDEFAWSSPTSSHVKSRPAHLDHTNRSASFPLTPAGLWDSASFPSALERRFQQAQSVSVPHPNGLCEITIPSFPPKWDLIGERLQTEVGERKSGLEVRLAHTPPALTREIYTIECSVTNTESVTAEKLNLSVDVSEKVTGGSLESDVTTSRNSKPKEPDELAINDTSMLTAAIPSGPSMQVISTSSLDDLLPAEDRSYFLFIRCSTPGERSLCYRLTYLAQFPSPTTPNLLVALEPRDGMVYVPRVLHVDEHSHAVSDGHIECRCVRTGLTEFGALLPFEVAWQTMSIHQSPISDLIVGEPFLMQAHLTNSSPWNLKVLDTTFELTPPVIFVDGEQDVQIKDLSVRAGDRVSQCQVLKVTQVNQENEIVNLGLLKVRWYRDAQLNDTDRNIVITTFQLLSCCVLELPVRVRAEIPSISTVLVPMRVQFGLENRTIYPQELLVQMESAPHFMISGQIKLRLRLLPGSPQLLQYILLPLHAGHLALPRLRLTLSANNASSPEEQQTLRLHMEEKMLRQIPTHVFVVPSGKRNSDVIRDSIFAEQLVPTL</sequence>
<protein>
    <recommendedName>
        <fullName evidence="6">Trafficking protein particle complex subunit 11</fullName>
    </recommendedName>
</protein>
<evidence type="ECO:0000259" key="2">
    <source>
        <dbReference type="Pfam" id="PF07919"/>
    </source>
</evidence>
<dbReference type="InterPro" id="IPR021773">
    <property type="entry name" value="TPC11"/>
</dbReference>
<dbReference type="SUPFAM" id="SSF48452">
    <property type="entry name" value="TPR-like"/>
    <property type="match status" value="1"/>
</dbReference>
<feature type="domain" description="Trafficking protein particle complex subunit 11" evidence="3">
    <location>
        <begin position="262"/>
        <end position="379"/>
    </location>
</feature>
<dbReference type="Pfam" id="PF07919">
    <property type="entry name" value="Gryzun"/>
    <property type="match status" value="1"/>
</dbReference>
<dbReference type="Pfam" id="PF11817">
    <property type="entry name" value="Foie-gras_1"/>
    <property type="match status" value="2"/>
</dbReference>
<dbReference type="InterPro" id="IPR012880">
    <property type="entry name" value="Gryzun"/>
</dbReference>
<dbReference type="Proteomes" id="UP000699462">
    <property type="component" value="Unassembled WGS sequence"/>
</dbReference>
<reference evidence="4 5" key="1">
    <citation type="submission" date="2019-07" db="EMBL/GenBank/DDBJ databases">
        <title>Annotation for the trematode Paragonimus westermani.</title>
        <authorList>
            <person name="Choi Y.-J."/>
        </authorList>
    </citation>
    <scope>NUCLEOTIDE SEQUENCE [LARGE SCALE GENOMIC DNA]</scope>
    <source>
        <strain evidence="4">180907_Pwestermani</strain>
    </source>
</reference>
<evidence type="ECO:0000313" key="5">
    <source>
        <dbReference type="Proteomes" id="UP000699462"/>
    </source>
</evidence>
<dbReference type="OrthoDB" id="6278596at2759"/>